<evidence type="ECO:0000313" key="7">
    <source>
        <dbReference type="Proteomes" id="UP000198287"/>
    </source>
</evidence>
<dbReference type="Proteomes" id="UP000198287">
    <property type="component" value="Unassembled WGS sequence"/>
</dbReference>
<dbReference type="OrthoDB" id="2304600at2759"/>
<reference evidence="6 7" key="1">
    <citation type="submission" date="2015-12" db="EMBL/GenBank/DDBJ databases">
        <title>The genome of Folsomia candida.</title>
        <authorList>
            <person name="Faddeeva A."/>
            <person name="Derks M.F."/>
            <person name="Anvar Y."/>
            <person name="Smit S."/>
            <person name="Van Straalen N."/>
            <person name="Roelofs D."/>
        </authorList>
    </citation>
    <scope>NUCLEOTIDE SEQUENCE [LARGE SCALE GENOMIC DNA]</scope>
    <source>
        <strain evidence="6 7">VU population</strain>
        <tissue evidence="6">Whole body</tissue>
    </source>
</reference>
<protein>
    <submittedName>
        <fullName evidence="6">Conoporin-Cn1</fullName>
    </submittedName>
</protein>
<proteinExistence type="predicted"/>
<keyword evidence="4" id="KW-1053">Target membrane</keyword>
<accession>A0A226D4T5</accession>
<dbReference type="InterPro" id="IPR015926">
    <property type="entry name" value="Cytolysin/lectin"/>
</dbReference>
<dbReference type="PANTHER" id="PTHR40388:SF1">
    <property type="entry name" value="BRYOPORIN"/>
    <property type="match status" value="1"/>
</dbReference>
<comment type="subcellular location">
    <subcellularLocation>
        <location evidence="2">Nematocyst</location>
    </subcellularLocation>
    <subcellularLocation>
        <location evidence="1">Target cell membrane</location>
    </subcellularLocation>
</comment>
<keyword evidence="3" id="KW-1052">Target cell membrane</keyword>
<name>A0A226D4T5_FOLCA</name>
<dbReference type="Gene3D" id="2.60.270.20">
    <property type="entry name" value="Cytolysin/lectin"/>
    <property type="match status" value="1"/>
</dbReference>
<evidence type="ECO:0000256" key="4">
    <source>
        <dbReference type="ARBA" id="ARBA00023298"/>
    </source>
</evidence>
<dbReference type="GO" id="GO:0042151">
    <property type="term" value="C:nematocyst"/>
    <property type="evidence" value="ECO:0007669"/>
    <property type="project" value="UniProtKB-SubCell"/>
</dbReference>
<sequence length="227" mass="24959">METVLPIVIPEQVSPPRGRKQAVTKSPSFLTTTFAGHTMFGGSSAELISNGIRSNRTCTIQISNHLSVPLTLPHFHCFDGGLYYPLPAVIQPGTREACVFSKNPSSPHGVIGVLTYQIGDSPRRVAVMFSVAYNQLQYRNHFGTAIVTGFDLENSALFTHSEDEEEDEVTLLFDRMYQDADFYQRGGRAHSLANDGVPMWTTDGAYQIRGTMSDRGKAIVKLNISTA</sequence>
<organism evidence="6 7">
    <name type="scientific">Folsomia candida</name>
    <name type="common">Springtail</name>
    <dbReference type="NCBI Taxonomy" id="158441"/>
    <lineage>
        <taxon>Eukaryota</taxon>
        <taxon>Metazoa</taxon>
        <taxon>Ecdysozoa</taxon>
        <taxon>Arthropoda</taxon>
        <taxon>Hexapoda</taxon>
        <taxon>Collembola</taxon>
        <taxon>Entomobryomorpha</taxon>
        <taxon>Isotomoidea</taxon>
        <taxon>Isotomidae</taxon>
        <taxon>Proisotominae</taxon>
        <taxon>Folsomia</taxon>
    </lineage>
</organism>
<dbReference type="SUPFAM" id="SSF63724">
    <property type="entry name" value="Cytolysin/lectin"/>
    <property type="match status" value="1"/>
</dbReference>
<dbReference type="InterPro" id="IPR050677">
    <property type="entry name" value="Actinoporin_PFT"/>
</dbReference>
<dbReference type="PANTHER" id="PTHR40388">
    <property type="entry name" value="BRYOPORIN"/>
    <property type="match status" value="1"/>
</dbReference>
<evidence type="ECO:0000256" key="1">
    <source>
        <dbReference type="ARBA" id="ARBA00004175"/>
    </source>
</evidence>
<dbReference type="EMBL" id="LNIX01000033">
    <property type="protein sequence ID" value="OXA40552.1"/>
    <property type="molecule type" value="Genomic_DNA"/>
</dbReference>
<keyword evidence="7" id="KW-1185">Reference proteome</keyword>
<evidence type="ECO:0000256" key="2">
    <source>
        <dbReference type="ARBA" id="ARBA00004532"/>
    </source>
</evidence>
<keyword evidence="4" id="KW-0472">Membrane</keyword>
<comment type="caution">
    <text evidence="6">The sequence shown here is derived from an EMBL/GenBank/DDBJ whole genome shotgun (WGS) entry which is preliminary data.</text>
</comment>
<evidence type="ECO:0000256" key="5">
    <source>
        <dbReference type="ARBA" id="ARBA00023331"/>
    </source>
</evidence>
<dbReference type="GO" id="GO:0044218">
    <property type="term" value="C:other organism cell membrane"/>
    <property type="evidence" value="ECO:0007669"/>
    <property type="project" value="UniProtKB-KW"/>
</dbReference>
<evidence type="ECO:0000256" key="3">
    <source>
        <dbReference type="ARBA" id="ARBA00022537"/>
    </source>
</evidence>
<dbReference type="AlphaFoldDB" id="A0A226D4T5"/>
<dbReference type="OMA" id="YERPISC"/>
<gene>
    <name evidence="6" type="ORF">Fcan01_24760</name>
</gene>
<keyword evidence="5" id="KW-0166">Nematocyst</keyword>
<evidence type="ECO:0000313" key="6">
    <source>
        <dbReference type="EMBL" id="OXA40552.1"/>
    </source>
</evidence>